<dbReference type="InterPro" id="IPR055353">
    <property type="entry name" value="DUF7619"/>
</dbReference>
<comment type="caution">
    <text evidence="5">The sequence shown here is derived from an EMBL/GenBank/DDBJ whole genome shotgun (WGS) entry which is preliminary data.</text>
</comment>
<evidence type="ECO:0000313" key="6">
    <source>
        <dbReference type="Proteomes" id="UP000032578"/>
    </source>
</evidence>
<evidence type="ECO:0000259" key="3">
    <source>
        <dbReference type="Pfam" id="PF18962"/>
    </source>
</evidence>
<dbReference type="AlphaFoldDB" id="A0A0D7VW80"/>
<feature type="domain" description="DUF7619" evidence="4">
    <location>
        <begin position="644"/>
        <end position="777"/>
    </location>
</feature>
<dbReference type="OrthoDB" id="1110367at2"/>
<feature type="domain" description="Secretion system C-terminal sorting" evidence="3">
    <location>
        <begin position="797"/>
        <end position="871"/>
    </location>
</feature>
<evidence type="ECO:0000256" key="2">
    <source>
        <dbReference type="SAM" id="SignalP"/>
    </source>
</evidence>
<evidence type="ECO:0000313" key="5">
    <source>
        <dbReference type="EMBL" id="KJD31054.1"/>
    </source>
</evidence>
<evidence type="ECO:0000259" key="4">
    <source>
        <dbReference type="Pfam" id="PF24595"/>
    </source>
</evidence>
<evidence type="ECO:0000256" key="1">
    <source>
        <dbReference type="ARBA" id="ARBA00022729"/>
    </source>
</evidence>
<dbReference type="Pfam" id="PF24595">
    <property type="entry name" value="DUF7619"/>
    <property type="match status" value="1"/>
</dbReference>
<organism evidence="5 6">
    <name type="scientific">Neotamlana sedimentorum</name>
    <dbReference type="NCBI Taxonomy" id="1435349"/>
    <lineage>
        <taxon>Bacteria</taxon>
        <taxon>Pseudomonadati</taxon>
        <taxon>Bacteroidota</taxon>
        <taxon>Flavobacteriia</taxon>
        <taxon>Flavobacteriales</taxon>
        <taxon>Flavobacteriaceae</taxon>
        <taxon>Neotamlana</taxon>
    </lineage>
</organism>
<feature type="chain" id="PRO_5002325099" evidence="2">
    <location>
        <begin position="20"/>
        <end position="872"/>
    </location>
</feature>
<protein>
    <submittedName>
        <fullName evidence="5">Uncharacterized protein</fullName>
    </submittedName>
</protein>
<dbReference type="STRING" id="1435349.PW52_16860"/>
<feature type="signal peptide" evidence="2">
    <location>
        <begin position="1"/>
        <end position="19"/>
    </location>
</feature>
<proteinExistence type="predicted"/>
<name>A0A0D7VW80_9FLAO</name>
<accession>A0A0D7VW80</accession>
<dbReference type="Proteomes" id="UP000032578">
    <property type="component" value="Unassembled WGS sequence"/>
</dbReference>
<dbReference type="EMBL" id="JTDW01000035">
    <property type="protein sequence ID" value="KJD31054.1"/>
    <property type="molecule type" value="Genomic_DNA"/>
</dbReference>
<dbReference type="Pfam" id="PF18962">
    <property type="entry name" value="Por_Secre_tail"/>
    <property type="match status" value="1"/>
</dbReference>
<keyword evidence="1 2" id="KW-0732">Signal</keyword>
<sequence>MKKLILFFFSIFFSWVTFAQASPTGCEDLEYYKCDSDNDGLETFNLKGVFPFPFCNASSYQYESTQYFLTEEDMNNGTNALTSYQASYYDVNTGSQETIYFRARYRSSWGNTYIKNSAQIGVLQPILVYDIITDFVIIDEDRNGVENLPFTSITNRILSDQNKLKVSYYFSQIDAENKTNEIIPSDDFNSNTLVTLFARVENEPCELFEIFSFDFYVDLPEIDVDLKDLYVCQDHSYYTGFDSFNLETISDLVKEEYPELDVLFYEGWDNSNNVGINRIYNTENYTNLYNHQAIYVYIFNPNNLQDYIVKSLKLTVERKPVFDYDGLYKCDTDAIDGITEFNSNDAKIYINGVPTEGLDLFRTQEDAQANINKLPQYFQNLKPYQDRVYFRYQYGNCPLFGSIYLYVNNCTDKGRLSISAFYDENKDGSFSAQEEYFSQGTFTYEVNNNGVIHNIDTSKGFFTIETENDTDKYTIRYTLFNELTNCYEVTNEVMYYVSVSGGKIKHLSFPVVKKKTCRNIAVVLLSDVSPRPGFNYINKLQIKNSAHQTINSLNIYFEKDENVEVIEVLGVSPENTLTTTNTGFVLNIQEIEPYETETLFVNMSVPSSLNLGDVLTNSASVSFYDYNLTDNSSTLTETVVGSYDPNDILESHGPEILHESFTDEDYLFYTIRFQNVGTADAINISIDNTLDSKLDESTIQILTSSHDYVFTRTNNQLNWQFDDIYLPSEDMDEPNSHGYVYYKIKPTAGYSVGDIIPNKAEIYFDFNDPIITNIFETKFVDETSLSTEDFNTKSVSMYPNPTNGKLDLIFNNTSEGLIEISAFDLQGKLILKTNEILDRNKTHLNVSKLKSGLYILKIKKDGLESVKKLIVE</sequence>
<dbReference type="PATRIC" id="fig|1435349.4.peg.1932"/>
<dbReference type="InterPro" id="IPR026444">
    <property type="entry name" value="Secre_tail"/>
</dbReference>
<gene>
    <name evidence="5" type="ORF">PW52_16860</name>
</gene>
<dbReference type="RefSeq" id="WP_044634155.1">
    <property type="nucleotide sequence ID" value="NZ_JTDW01000035.1"/>
</dbReference>
<reference evidence="5 6" key="1">
    <citation type="submission" date="2014-11" db="EMBL/GenBank/DDBJ databases">
        <title>Tamlana sedimentorum sp. nov., isolated from shallow sand sediments of the Sea of Japan.</title>
        <authorList>
            <person name="Romanenko L.A."/>
        </authorList>
    </citation>
    <scope>NUCLEOTIDE SEQUENCE [LARGE SCALE GENOMIC DNA]</scope>
    <source>
        <strain evidence="5 6">JCM 19808</strain>
    </source>
</reference>
<keyword evidence="6" id="KW-1185">Reference proteome</keyword>
<dbReference type="NCBIfam" id="TIGR04183">
    <property type="entry name" value="Por_Secre_tail"/>
    <property type="match status" value="1"/>
</dbReference>